<evidence type="ECO:0000313" key="3">
    <source>
        <dbReference type="EMBL" id="SUA03102.1"/>
    </source>
</evidence>
<dbReference type="AlphaFoldDB" id="A0A378UXZ2"/>
<evidence type="ECO:0000313" key="4">
    <source>
        <dbReference type="Proteomes" id="UP000255389"/>
    </source>
</evidence>
<sequence>MAFTATTVNSAKAWAPDVTTFAPADAVPDALILQCSTIGGEVDGDAPAVRVAYVDDDEAQFTAEGSAIPEGDLGLSEVLVHTAKVTQLVRLSNEQWNQTNTSAQLSQSVSRAITRRGDLAFVAEAAPTPPAVAPIAGLVNVPGIVAGGEISASLDALVDLVAQLQDNLSVPSAILVDPLGWGELRKLKVANSYNQTLLGAGTSDAAQMLLSLPVLVNPAVPDYTGVVVDRNAIVSAVGQVKVANSEHAVFASDSVLLRATWRFGHVVVRPDRIGTFTIAAAGS</sequence>
<evidence type="ECO:0000259" key="2">
    <source>
        <dbReference type="Pfam" id="PF05065"/>
    </source>
</evidence>
<dbReference type="InterPro" id="IPR024455">
    <property type="entry name" value="Phage_capsid"/>
</dbReference>
<evidence type="ECO:0000256" key="1">
    <source>
        <dbReference type="ARBA" id="ARBA00004328"/>
    </source>
</evidence>
<name>A0A378UXZ2_MYCFO</name>
<dbReference type="Proteomes" id="UP000255389">
    <property type="component" value="Unassembled WGS sequence"/>
</dbReference>
<dbReference type="InterPro" id="IPR054612">
    <property type="entry name" value="Phage_capsid-like_C"/>
</dbReference>
<gene>
    <name evidence="3" type="ORF">NCTC1542_04582</name>
</gene>
<dbReference type="NCBIfam" id="TIGR01554">
    <property type="entry name" value="major_cap_HK97"/>
    <property type="match status" value="1"/>
</dbReference>
<organism evidence="3 4">
    <name type="scientific">Mycolicibacterium fortuitum</name>
    <name type="common">Mycobacterium fortuitum</name>
    <dbReference type="NCBI Taxonomy" id="1766"/>
    <lineage>
        <taxon>Bacteria</taxon>
        <taxon>Bacillati</taxon>
        <taxon>Actinomycetota</taxon>
        <taxon>Actinomycetes</taxon>
        <taxon>Mycobacteriales</taxon>
        <taxon>Mycobacteriaceae</taxon>
        <taxon>Mycolicibacterium</taxon>
    </lineage>
</organism>
<dbReference type="Gene3D" id="3.30.2320.10">
    <property type="entry name" value="hypothetical protein PF0899 domain"/>
    <property type="match status" value="1"/>
</dbReference>
<protein>
    <submittedName>
        <fullName evidence="3">Phage major capsid protein, HK97</fullName>
    </submittedName>
</protein>
<dbReference type="EMBL" id="UGQY01000004">
    <property type="protein sequence ID" value="SUA03102.1"/>
    <property type="molecule type" value="Genomic_DNA"/>
</dbReference>
<accession>A0A378UXZ2</accession>
<dbReference type="SUPFAM" id="SSF56563">
    <property type="entry name" value="Major capsid protein gp5"/>
    <property type="match status" value="1"/>
</dbReference>
<feature type="domain" description="Phage capsid-like C-terminal" evidence="2">
    <location>
        <begin position="54"/>
        <end position="273"/>
    </location>
</feature>
<proteinExistence type="predicted"/>
<dbReference type="Gene3D" id="3.30.2400.10">
    <property type="entry name" value="Major capsid protein gp5"/>
    <property type="match status" value="1"/>
</dbReference>
<comment type="subcellular location">
    <subcellularLocation>
        <location evidence="1">Virion</location>
    </subcellularLocation>
</comment>
<reference evidence="3 4" key="1">
    <citation type="submission" date="2018-06" db="EMBL/GenBank/DDBJ databases">
        <authorList>
            <consortium name="Pathogen Informatics"/>
            <person name="Doyle S."/>
        </authorList>
    </citation>
    <scope>NUCLEOTIDE SEQUENCE [LARGE SCALE GENOMIC DNA]</scope>
    <source>
        <strain evidence="3 4">NCTC1542</strain>
    </source>
</reference>
<dbReference type="Pfam" id="PF05065">
    <property type="entry name" value="Phage_capsid"/>
    <property type="match status" value="1"/>
</dbReference>